<keyword evidence="4" id="KW-1185">Reference proteome</keyword>
<dbReference type="Pfam" id="PF10988">
    <property type="entry name" value="DUF2807"/>
    <property type="match status" value="1"/>
</dbReference>
<gene>
    <name evidence="3" type="ORF">PQO05_02725</name>
</gene>
<feature type="signal peptide" evidence="1">
    <location>
        <begin position="1"/>
        <end position="22"/>
    </location>
</feature>
<feature type="domain" description="Putative auto-transporter adhesin head GIN" evidence="2">
    <location>
        <begin position="35"/>
        <end position="222"/>
    </location>
</feature>
<evidence type="ECO:0000313" key="3">
    <source>
        <dbReference type="EMBL" id="WCT12847.1"/>
    </source>
</evidence>
<evidence type="ECO:0000256" key="1">
    <source>
        <dbReference type="SAM" id="SignalP"/>
    </source>
</evidence>
<proteinExistence type="predicted"/>
<feature type="chain" id="PRO_5045897818" evidence="1">
    <location>
        <begin position="23"/>
        <end position="238"/>
    </location>
</feature>
<sequence>MKKFALGLFAVLLMASTLKVSAQAVSEQTRNVSGFTGVSSAGPFRVHIIMGNTESVKLNIDAEYIDKVETVVENGNLAIRFKKSNGGWNQGYNLQNADVTVTAKSLSSLVNSGSGSITVDGAITANDFKAVLSGSGEINAPSIKVSNEFTARLSGSGSINIGGSSASVNAQISGSGEIKAKGFSTGDATVTISGSGNVYLKADKQLTANLVGSGNVFYAGNAQATTHKVGSGSVQKMD</sequence>
<protein>
    <submittedName>
        <fullName evidence="3">DUF2807 domain-containing protein</fullName>
    </submittedName>
</protein>
<keyword evidence="1" id="KW-0732">Signal</keyword>
<dbReference type="RefSeq" id="WP_273631119.1">
    <property type="nucleotide sequence ID" value="NZ_CP117167.1"/>
</dbReference>
<dbReference type="PANTHER" id="PTHR39200:SF1">
    <property type="entry name" value="AUTO-TRANSPORTER ADHESIN HEAD GIN DOMAIN-CONTAINING PROTEIN-RELATED"/>
    <property type="match status" value="1"/>
</dbReference>
<dbReference type="Gene3D" id="2.160.20.120">
    <property type="match status" value="1"/>
</dbReference>
<evidence type="ECO:0000313" key="4">
    <source>
        <dbReference type="Proteomes" id="UP001216139"/>
    </source>
</evidence>
<dbReference type="PANTHER" id="PTHR39200">
    <property type="entry name" value="HYPOTHETICAL EXPORTED PROTEIN"/>
    <property type="match status" value="1"/>
</dbReference>
<name>A0ABY7TC97_9SPHI</name>
<organism evidence="3 4">
    <name type="scientific">Mucilaginibacter jinjuensis</name>
    <dbReference type="NCBI Taxonomy" id="1176721"/>
    <lineage>
        <taxon>Bacteria</taxon>
        <taxon>Pseudomonadati</taxon>
        <taxon>Bacteroidota</taxon>
        <taxon>Sphingobacteriia</taxon>
        <taxon>Sphingobacteriales</taxon>
        <taxon>Sphingobacteriaceae</taxon>
        <taxon>Mucilaginibacter</taxon>
    </lineage>
</organism>
<dbReference type="Proteomes" id="UP001216139">
    <property type="component" value="Chromosome"/>
</dbReference>
<dbReference type="InterPro" id="IPR021255">
    <property type="entry name" value="DUF2807"/>
</dbReference>
<reference evidence="3 4" key="1">
    <citation type="submission" date="2023-02" db="EMBL/GenBank/DDBJ databases">
        <title>Genome sequence of Mucilaginibacter jinjuensis strain KACC 16571.</title>
        <authorList>
            <person name="Kim S."/>
            <person name="Heo J."/>
            <person name="Kwon S.-W."/>
        </authorList>
    </citation>
    <scope>NUCLEOTIDE SEQUENCE [LARGE SCALE GENOMIC DNA]</scope>
    <source>
        <strain evidence="3 4">KACC 16571</strain>
    </source>
</reference>
<dbReference type="EMBL" id="CP117167">
    <property type="protein sequence ID" value="WCT12847.1"/>
    <property type="molecule type" value="Genomic_DNA"/>
</dbReference>
<evidence type="ECO:0000259" key="2">
    <source>
        <dbReference type="Pfam" id="PF10988"/>
    </source>
</evidence>
<accession>A0ABY7TC97</accession>